<gene>
    <name evidence="4" type="primary">Contig4451.g4748</name>
    <name evidence="4" type="ORF">STYLEM_1379</name>
</gene>
<reference evidence="4 5" key="1">
    <citation type="submission" date="2014-06" db="EMBL/GenBank/DDBJ databases">
        <authorList>
            <person name="Swart Estienne"/>
        </authorList>
    </citation>
    <scope>NUCLEOTIDE SEQUENCE [LARGE SCALE GENOMIC DNA]</scope>
    <source>
        <strain evidence="4 5">130c</strain>
    </source>
</reference>
<dbReference type="InParanoid" id="A0A077ZSB4"/>
<name>A0A077ZSB4_STYLE</name>
<dbReference type="EMBL" id="CCKQ01001324">
    <property type="protein sequence ID" value="CDW72419.1"/>
    <property type="molecule type" value="Genomic_DNA"/>
</dbReference>
<evidence type="ECO:0000313" key="5">
    <source>
        <dbReference type="Proteomes" id="UP000039865"/>
    </source>
</evidence>
<keyword evidence="1 2" id="KW-0175">Coiled coil</keyword>
<keyword evidence="5" id="KW-1185">Reference proteome</keyword>
<feature type="coiled-coil region" evidence="2">
    <location>
        <begin position="165"/>
        <end position="238"/>
    </location>
</feature>
<dbReference type="OrthoDB" id="10264298at2759"/>
<evidence type="ECO:0000256" key="1">
    <source>
        <dbReference type="ARBA" id="ARBA00023054"/>
    </source>
</evidence>
<evidence type="ECO:0000313" key="4">
    <source>
        <dbReference type="EMBL" id="CDW72419.1"/>
    </source>
</evidence>
<proteinExistence type="predicted"/>
<organism evidence="4 5">
    <name type="scientific">Stylonychia lemnae</name>
    <name type="common">Ciliate</name>
    <dbReference type="NCBI Taxonomy" id="5949"/>
    <lineage>
        <taxon>Eukaryota</taxon>
        <taxon>Sar</taxon>
        <taxon>Alveolata</taxon>
        <taxon>Ciliophora</taxon>
        <taxon>Intramacronucleata</taxon>
        <taxon>Spirotrichea</taxon>
        <taxon>Stichotrichia</taxon>
        <taxon>Sporadotrichida</taxon>
        <taxon>Oxytrichidae</taxon>
        <taxon>Stylonychinae</taxon>
        <taxon>Stylonychia</taxon>
    </lineage>
</organism>
<dbReference type="InterPro" id="IPR051147">
    <property type="entry name" value="CFAP_domain-containing"/>
</dbReference>
<evidence type="ECO:0000259" key="3">
    <source>
        <dbReference type="Pfam" id="PF13863"/>
    </source>
</evidence>
<dbReference type="Proteomes" id="UP000039865">
    <property type="component" value="Unassembled WGS sequence"/>
</dbReference>
<feature type="domain" description="DUF4200" evidence="3">
    <location>
        <begin position="32"/>
        <end position="147"/>
    </location>
</feature>
<dbReference type="Pfam" id="PF13863">
    <property type="entry name" value="DUF4200"/>
    <property type="match status" value="1"/>
</dbReference>
<accession>A0A077ZSB4</accession>
<evidence type="ECO:0000256" key="2">
    <source>
        <dbReference type="SAM" id="Coils"/>
    </source>
</evidence>
<dbReference type="AlphaFoldDB" id="A0A077ZSB4"/>
<sequence length="337" mass="40207">MEKKEIINPVTKKSVKLPVANQLDTVSPATRLLEKRRLMYEKQEEYEQKKKEFKQNEAYFREQEKELREKDLEIQGGMIKFSTFLQDNEKKKKRADQKIKDERESIDLKDGEISKKKEYLKILEEKSKRIEFKVQAMKKYEQYLDNVRDCNPDEYQELQDILSRYKTLKSSNVKLSSNLSDLEKNLDDLKNTVSKYEKEMKTEIMSLNNDIANLQQKFEQIEDQKNKLKNEAEESSSKKLSKVSDLARILMAIDNLENRCLNRKDKSALKYPLNSLMNLEDPKNFNMFQKRKEYAKAQLHFIEQYLKDFKAIIDNINVNRVDIKKKIAEKRENNVYI</sequence>
<dbReference type="PANTHER" id="PTHR21683:SF2">
    <property type="entry name" value="COILED-COIL DOMAIN-CONTAINING PROTEIN 42 LIKE-2-LIKE"/>
    <property type="match status" value="1"/>
</dbReference>
<dbReference type="InterPro" id="IPR025252">
    <property type="entry name" value="DUF4200"/>
</dbReference>
<dbReference type="PANTHER" id="PTHR21683">
    <property type="entry name" value="COILED-COIL DOMAIN-CONTAINING PROTEIN 42 LIKE-2-LIKE-RELATED"/>
    <property type="match status" value="1"/>
</dbReference>
<protein>
    <recommendedName>
        <fullName evidence="3">DUF4200 domain-containing protein</fullName>
    </recommendedName>
</protein>
<dbReference type="OMA" id="RCTSGIH"/>
<dbReference type="GO" id="GO:0005856">
    <property type="term" value="C:cytoskeleton"/>
    <property type="evidence" value="ECO:0007669"/>
    <property type="project" value="UniProtKB-ARBA"/>
</dbReference>